<dbReference type="InterPro" id="IPR001810">
    <property type="entry name" value="F-box_dom"/>
</dbReference>
<evidence type="ECO:0000256" key="2">
    <source>
        <dbReference type="SAM" id="MobiDB-lite"/>
    </source>
</evidence>
<reference evidence="4 5" key="1">
    <citation type="submission" date="2024-01" db="EMBL/GenBank/DDBJ databases">
        <authorList>
            <person name="Alioto T."/>
            <person name="Alioto T."/>
            <person name="Gomez Garrido J."/>
        </authorList>
    </citation>
    <scope>NUCLEOTIDE SEQUENCE [LARGE SCALE GENOMIC DNA]</scope>
</reference>
<feature type="compositionally biased region" description="Basic and acidic residues" evidence="2">
    <location>
        <begin position="221"/>
        <end position="232"/>
    </location>
</feature>
<dbReference type="PANTHER" id="PTHR16271">
    <property type="entry name" value="F-BOX ONLY PROTEIN 34/46 FAMILY MEMBER"/>
    <property type="match status" value="1"/>
</dbReference>
<proteinExistence type="predicted"/>
<dbReference type="InterPro" id="IPR036047">
    <property type="entry name" value="F-box-like_dom_sf"/>
</dbReference>
<dbReference type="Proteomes" id="UP001314229">
    <property type="component" value="Unassembled WGS sequence"/>
</dbReference>
<protein>
    <submittedName>
        <fullName evidence="4">F-box only protein 34</fullName>
    </submittedName>
</protein>
<evidence type="ECO:0000313" key="5">
    <source>
        <dbReference type="Proteomes" id="UP001314229"/>
    </source>
</evidence>
<dbReference type="AlphaFoldDB" id="A0AAV1QK05"/>
<dbReference type="SUPFAM" id="SSF81383">
    <property type="entry name" value="F-box domain"/>
    <property type="match status" value="1"/>
</dbReference>
<dbReference type="PROSITE" id="PS50181">
    <property type="entry name" value="FBOX"/>
    <property type="match status" value="1"/>
</dbReference>
<dbReference type="Pfam" id="PF00646">
    <property type="entry name" value="F-box"/>
    <property type="match status" value="1"/>
</dbReference>
<feature type="compositionally biased region" description="Basic and acidic residues" evidence="2">
    <location>
        <begin position="272"/>
        <end position="283"/>
    </location>
</feature>
<feature type="region of interest" description="Disordered" evidence="2">
    <location>
        <begin position="316"/>
        <end position="415"/>
    </location>
</feature>
<feature type="compositionally biased region" description="Polar residues" evidence="2">
    <location>
        <begin position="348"/>
        <end position="359"/>
    </location>
</feature>
<feature type="compositionally biased region" description="Low complexity" evidence="2">
    <location>
        <begin position="319"/>
        <end position="347"/>
    </location>
</feature>
<feature type="domain" description="F-box" evidence="3">
    <location>
        <begin position="466"/>
        <end position="518"/>
    </location>
</feature>
<evidence type="ECO:0000256" key="1">
    <source>
        <dbReference type="ARBA" id="ARBA00022786"/>
    </source>
</evidence>
<evidence type="ECO:0000259" key="3">
    <source>
        <dbReference type="PROSITE" id="PS50181"/>
    </source>
</evidence>
<feature type="region of interest" description="Disordered" evidence="2">
    <location>
        <begin position="246"/>
        <end position="283"/>
    </location>
</feature>
<accession>A0AAV1QK05</accession>
<sequence length="598" mass="64988">MSERCDAEQMSLKPRPAAANQLTVWRTIMHLKPKLVRSERSAVFLSQQGALLRTGSGNHGNRLPLSVISTNTLRRGNGVTHGNSSVVTSLRLKTSGGSLQLVSSPPSSCENDSLRLFHEDADAPLDIWAAIKPGHVREKIAIFASETGRSDAAGGSERTSSCGSGAVSTPQRPGKAKGSWEETSNAKRRRRSNQNLQQDLRIQILESPEHAQKPSPQGGRGDGRGGGEEGDRKLSVGDMVAFLELRAKQPENKPSLQRSSASITLSRAPPPEVREGSEVREEPEIVRVSDMVAKLEGLSHRDGLRRTVGRVLLAAGDQSPAPCTPAALTSPLTTSLTSPPSSSLWASQPISCSETPRTESSALTPPPPALAPPSSADVVDTPPKKEGAEPLPGLLFLSPQPRPPTNAKPRPSHLTMTFDLDAAPPLSPPVSERQQRGVEDAVAAVTASRQGFLQVRQRVQQLLEPQPYLSLLPHHLLLKVLQLLDTQSLAALKCSCRYLLFIIDTYGVRPADSLWVSDPRYRDDPCKQCKKRYGRGDVSLCRWHHKPFCQALPYGPGYWMCCRGTRRDAPGCNVGLHDNRWVPAFHSINVPIYRAEGD</sequence>
<dbReference type="PANTHER" id="PTHR16271:SF11">
    <property type="entry name" value="F-BOX ONLY PROTEIN 34"/>
    <property type="match status" value="1"/>
</dbReference>
<evidence type="ECO:0000313" key="4">
    <source>
        <dbReference type="EMBL" id="CAK6984651.1"/>
    </source>
</evidence>
<name>A0AAV1QK05_SCOSC</name>
<keyword evidence="1" id="KW-0833">Ubl conjugation pathway</keyword>
<feature type="compositionally biased region" description="Polar residues" evidence="2">
    <location>
        <begin position="157"/>
        <end position="171"/>
    </location>
</feature>
<dbReference type="InterPro" id="IPR039594">
    <property type="entry name" value="FBXO34/46"/>
</dbReference>
<organism evidence="4 5">
    <name type="scientific">Scomber scombrus</name>
    <name type="common">Atlantic mackerel</name>
    <name type="synonym">Scomber vernalis</name>
    <dbReference type="NCBI Taxonomy" id="13677"/>
    <lineage>
        <taxon>Eukaryota</taxon>
        <taxon>Metazoa</taxon>
        <taxon>Chordata</taxon>
        <taxon>Craniata</taxon>
        <taxon>Vertebrata</taxon>
        <taxon>Euteleostomi</taxon>
        <taxon>Actinopterygii</taxon>
        <taxon>Neopterygii</taxon>
        <taxon>Teleostei</taxon>
        <taxon>Neoteleostei</taxon>
        <taxon>Acanthomorphata</taxon>
        <taxon>Pelagiaria</taxon>
        <taxon>Scombriformes</taxon>
        <taxon>Scombridae</taxon>
        <taxon>Scomber</taxon>
    </lineage>
</organism>
<gene>
    <name evidence="4" type="ORF">FSCOSCO3_A030143</name>
</gene>
<feature type="region of interest" description="Disordered" evidence="2">
    <location>
        <begin position="148"/>
        <end position="232"/>
    </location>
</feature>
<dbReference type="Gene3D" id="1.20.1280.50">
    <property type="match status" value="1"/>
</dbReference>
<feature type="compositionally biased region" description="Polar residues" evidence="2">
    <location>
        <begin position="252"/>
        <end position="265"/>
    </location>
</feature>
<comment type="caution">
    <text evidence="4">The sequence shown here is derived from an EMBL/GenBank/DDBJ whole genome shotgun (WGS) entry which is preliminary data.</text>
</comment>
<dbReference type="EMBL" id="CAWUFR010002036">
    <property type="protein sequence ID" value="CAK6984651.1"/>
    <property type="molecule type" value="Genomic_DNA"/>
</dbReference>
<keyword evidence="5" id="KW-1185">Reference proteome</keyword>